<evidence type="ECO:0000256" key="3">
    <source>
        <dbReference type="ARBA" id="ARBA00022679"/>
    </source>
</evidence>
<evidence type="ECO:0000256" key="6">
    <source>
        <dbReference type="ARBA" id="ARBA00023098"/>
    </source>
</evidence>
<keyword evidence="2 10" id="KW-0444">Lipid biosynthesis</keyword>
<evidence type="ECO:0000256" key="10">
    <source>
        <dbReference type="HAMAP-Rule" id="MF_01043"/>
    </source>
</evidence>
<dbReference type="UniPathway" id="UPA00085"/>
<keyword evidence="3 10" id="KW-0808">Transferase</keyword>
<evidence type="ECO:0000313" key="11">
    <source>
        <dbReference type="EMBL" id="MBB5184510.1"/>
    </source>
</evidence>
<evidence type="ECO:0000256" key="7">
    <source>
        <dbReference type="ARBA" id="ARBA00023136"/>
    </source>
</evidence>
<dbReference type="NCBIfam" id="TIGR00023">
    <property type="entry name" value="glycerol-3-phosphate 1-O-acyltransferase PlsY"/>
    <property type="match status" value="1"/>
</dbReference>
<comment type="function">
    <text evidence="10">Catalyzes the transfer of an acyl group from acyl-phosphate (acyl-PO(4)) to glycerol-3-phosphate (G3P) to form lysophosphatidic acid (LPA). This enzyme utilizes acyl-phosphate as fatty acyl donor, but not acyl-CoA or acyl-ACP.</text>
</comment>
<dbReference type="AlphaFoldDB" id="A0A7W8FY90"/>
<dbReference type="Pfam" id="PF02660">
    <property type="entry name" value="G3P_acyltransf"/>
    <property type="match status" value="1"/>
</dbReference>
<comment type="subcellular location">
    <subcellularLocation>
        <location evidence="10">Cell membrane</location>
        <topology evidence="10">Multi-pass membrane protein</topology>
    </subcellularLocation>
</comment>
<evidence type="ECO:0000256" key="1">
    <source>
        <dbReference type="ARBA" id="ARBA00022475"/>
    </source>
</evidence>
<comment type="caution">
    <text evidence="11">The sequence shown here is derived from an EMBL/GenBank/DDBJ whole genome shotgun (WGS) entry which is preliminary data.</text>
</comment>
<dbReference type="RefSeq" id="WP_183374542.1">
    <property type="nucleotide sequence ID" value="NZ_CAWVLV010000009.1"/>
</dbReference>
<comment type="catalytic activity">
    <reaction evidence="10">
        <text>an acyl phosphate + sn-glycerol 3-phosphate = a 1-acyl-sn-glycero-3-phosphate + phosphate</text>
        <dbReference type="Rhea" id="RHEA:34075"/>
        <dbReference type="ChEBI" id="CHEBI:43474"/>
        <dbReference type="ChEBI" id="CHEBI:57597"/>
        <dbReference type="ChEBI" id="CHEBI:57970"/>
        <dbReference type="ChEBI" id="CHEBI:59918"/>
        <dbReference type="EC" id="2.3.1.275"/>
    </reaction>
</comment>
<dbReference type="InterPro" id="IPR003811">
    <property type="entry name" value="G3P_acylTferase_PlsY"/>
</dbReference>
<evidence type="ECO:0000256" key="9">
    <source>
        <dbReference type="ARBA" id="ARBA00023264"/>
    </source>
</evidence>
<proteinExistence type="inferred from homology"/>
<keyword evidence="1 10" id="KW-1003">Cell membrane</keyword>
<feature type="transmembrane region" description="Helical" evidence="10">
    <location>
        <begin position="50"/>
        <end position="69"/>
    </location>
</feature>
<evidence type="ECO:0000313" key="12">
    <source>
        <dbReference type="Proteomes" id="UP000521313"/>
    </source>
</evidence>
<dbReference type="PANTHER" id="PTHR30309:SF0">
    <property type="entry name" value="GLYCEROL-3-PHOSPHATE ACYLTRANSFERASE-RELATED"/>
    <property type="match status" value="1"/>
</dbReference>
<evidence type="ECO:0000256" key="5">
    <source>
        <dbReference type="ARBA" id="ARBA00022989"/>
    </source>
</evidence>
<keyword evidence="5 10" id="KW-1133">Transmembrane helix</keyword>
<dbReference type="Proteomes" id="UP000521313">
    <property type="component" value="Unassembled WGS sequence"/>
</dbReference>
<keyword evidence="8 10" id="KW-0594">Phospholipid biosynthesis</keyword>
<dbReference type="GO" id="GO:0005886">
    <property type="term" value="C:plasma membrane"/>
    <property type="evidence" value="ECO:0007669"/>
    <property type="project" value="UniProtKB-SubCell"/>
</dbReference>
<comment type="subunit">
    <text evidence="10">Probably interacts with PlsX.</text>
</comment>
<keyword evidence="9 10" id="KW-1208">Phospholipid metabolism</keyword>
<dbReference type="HAMAP" id="MF_01043">
    <property type="entry name" value="PlsY"/>
    <property type="match status" value="1"/>
</dbReference>
<dbReference type="EMBL" id="JACHHD010000004">
    <property type="protein sequence ID" value="MBB5184510.1"/>
    <property type="molecule type" value="Genomic_DNA"/>
</dbReference>
<evidence type="ECO:0000256" key="4">
    <source>
        <dbReference type="ARBA" id="ARBA00022692"/>
    </source>
</evidence>
<dbReference type="GO" id="GO:0008654">
    <property type="term" value="P:phospholipid biosynthetic process"/>
    <property type="evidence" value="ECO:0007669"/>
    <property type="project" value="UniProtKB-UniRule"/>
</dbReference>
<dbReference type="PANTHER" id="PTHR30309">
    <property type="entry name" value="INNER MEMBRANE PROTEIN YGIH"/>
    <property type="match status" value="1"/>
</dbReference>
<keyword evidence="7 10" id="KW-0472">Membrane</keyword>
<organism evidence="11 12">
    <name type="scientific">Faecalicoccus acidiformans</name>
    <dbReference type="NCBI Taxonomy" id="915173"/>
    <lineage>
        <taxon>Bacteria</taxon>
        <taxon>Bacillati</taxon>
        <taxon>Bacillota</taxon>
        <taxon>Erysipelotrichia</taxon>
        <taxon>Erysipelotrichales</taxon>
        <taxon>Erysipelotrichaceae</taxon>
        <taxon>Faecalicoccus</taxon>
    </lineage>
</organism>
<sequence length="207" mass="22781">MSFLVLLICIVMGYILGSIPFALVVGKVFYKTDIRQYGSGNLGGTNAGRVLGRNAGIAVIACDILKVVLAMGLASLQSEACSIWCGVACCLGHCYPVFAHFKGGKAVSTMFGFLVSLWLFTFHDISYALVPLGMFLVILYLFKYVSLASIASSISSCMYITAQILSLDLNNLMIILASWLMMFLIIYRHRSNIQKIMNATENKIKWM</sequence>
<keyword evidence="4 10" id="KW-0812">Transmembrane</keyword>
<dbReference type="GO" id="GO:0043772">
    <property type="term" value="F:acyl-phosphate glycerol-3-phosphate acyltransferase activity"/>
    <property type="evidence" value="ECO:0007669"/>
    <property type="project" value="UniProtKB-UniRule"/>
</dbReference>
<keyword evidence="6 10" id="KW-0443">Lipid metabolism</keyword>
<comment type="similarity">
    <text evidence="10">Belongs to the PlsY family.</text>
</comment>
<evidence type="ECO:0000256" key="2">
    <source>
        <dbReference type="ARBA" id="ARBA00022516"/>
    </source>
</evidence>
<reference evidence="11 12" key="1">
    <citation type="submission" date="2020-08" db="EMBL/GenBank/DDBJ databases">
        <title>Genomic Encyclopedia of Type Strains, Phase IV (KMG-IV): sequencing the most valuable type-strain genomes for metagenomic binning, comparative biology and taxonomic classification.</title>
        <authorList>
            <person name="Goeker M."/>
        </authorList>
    </citation>
    <scope>NUCLEOTIDE SEQUENCE [LARGE SCALE GENOMIC DNA]</scope>
    <source>
        <strain evidence="11 12">DSM 26963</strain>
    </source>
</reference>
<name>A0A7W8FY90_9FIRM</name>
<accession>A0A7W8FY90</accession>
<feature type="transmembrane region" description="Helical" evidence="10">
    <location>
        <begin position="5"/>
        <end position="30"/>
    </location>
</feature>
<evidence type="ECO:0000256" key="8">
    <source>
        <dbReference type="ARBA" id="ARBA00023209"/>
    </source>
</evidence>
<gene>
    <name evidence="10" type="primary">plsY</name>
    <name evidence="11" type="ORF">HNQ43_000549</name>
</gene>
<feature type="transmembrane region" description="Helical" evidence="10">
    <location>
        <begin position="171"/>
        <end position="187"/>
    </location>
</feature>
<feature type="transmembrane region" description="Helical" evidence="10">
    <location>
        <begin position="110"/>
        <end position="137"/>
    </location>
</feature>
<comment type="pathway">
    <text evidence="10">Lipid metabolism; phospholipid metabolism.</text>
</comment>
<dbReference type="EC" id="2.3.1.275" evidence="10"/>
<keyword evidence="11" id="KW-0012">Acyltransferase</keyword>
<dbReference type="SMART" id="SM01207">
    <property type="entry name" value="G3P_acyltransf"/>
    <property type="match status" value="1"/>
</dbReference>
<protein>
    <recommendedName>
        <fullName evidence="10">Glycerol-3-phosphate acyltransferase</fullName>
    </recommendedName>
    <alternativeName>
        <fullName evidence="10">Acyl-PO4 G3P acyltransferase</fullName>
    </alternativeName>
    <alternativeName>
        <fullName evidence="10">Acyl-phosphate--glycerol-3-phosphate acyltransferase</fullName>
    </alternativeName>
    <alternativeName>
        <fullName evidence="10">G3P acyltransferase</fullName>
        <shortName evidence="10">GPAT</shortName>
        <ecNumber evidence="10">2.3.1.275</ecNumber>
    </alternativeName>
    <alternativeName>
        <fullName evidence="10">Lysophosphatidic acid synthase</fullName>
        <shortName evidence="10">LPA synthase</shortName>
    </alternativeName>
</protein>